<evidence type="ECO:0000313" key="7">
    <source>
        <dbReference type="Proteomes" id="UP000235220"/>
    </source>
</evidence>
<dbReference type="Proteomes" id="UP000235220">
    <property type="component" value="Chromosome 7"/>
</dbReference>
<dbReference type="GeneID" id="109010480"/>
<evidence type="ECO:0000256" key="5">
    <source>
        <dbReference type="ARBA" id="ARBA00023136"/>
    </source>
</evidence>
<proteinExistence type="inferred from homology"/>
<dbReference type="PANTHER" id="PTHR45724:SF26">
    <property type="entry name" value="AQUAPORIN NIP7-1-RELATED"/>
    <property type="match status" value="1"/>
</dbReference>
<dbReference type="InterPro" id="IPR034294">
    <property type="entry name" value="Aquaporin_transptr"/>
</dbReference>
<dbReference type="STRING" id="51240.A0A2I4GSK9"/>
<evidence type="ECO:0000256" key="2">
    <source>
        <dbReference type="ARBA" id="ARBA00022448"/>
    </source>
</evidence>
<dbReference type="PANTHER" id="PTHR45724">
    <property type="entry name" value="AQUAPORIN NIP2-1"/>
    <property type="match status" value="1"/>
</dbReference>
<organism evidence="7 8">
    <name type="scientific">Juglans regia</name>
    <name type="common">English walnut</name>
    <dbReference type="NCBI Taxonomy" id="51240"/>
    <lineage>
        <taxon>Eukaryota</taxon>
        <taxon>Viridiplantae</taxon>
        <taxon>Streptophyta</taxon>
        <taxon>Embryophyta</taxon>
        <taxon>Tracheophyta</taxon>
        <taxon>Spermatophyta</taxon>
        <taxon>Magnoliopsida</taxon>
        <taxon>eudicotyledons</taxon>
        <taxon>Gunneridae</taxon>
        <taxon>Pentapetalae</taxon>
        <taxon>rosids</taxon>
        <taxon>fabids</taxon>
        <taxon>Fagales</taxon>
        <taxon>Juglandaceae</taxon>
        <taxon>Juglans</taxon>
    </lineage>
</organism>
<accession>A0A2I4GSK9</accession>
<dbReference type="CDD" id="cd00333">
    <property type="entry name" value="MIP"/>
    <property type="match status" value="1"/>
</dbReference>
<dbReference type="GO" id="GO:0016020">
    <property type="term" value="C:membrane"/>
    <property type="evidence" value="ECO:0007669"/>
    <property type="project" value="UniProtKB-SubCell"/>
</dbReference>
<dbReference type="GO" id="GO:0015267">
    <property type="term" value="F:channel activity"/>
    <property type="evidence" value="ECO:0007669"/>
    <property type="project" value="InterPro"/>
</dbReference>
<dbReference type="KEGG" id="jre:109010480"/>
<dbReference type="RefSeq" id="XP_018846880.1">
    <property type="nucleotide sequence ID" value="XM_018991335.2"/>
</dbReference>
<dbReference type="InterPro" id="IPR023271">
    <property type="entry name" value="Aquaporin-like"/>
</dbReference>
<sequence>MFFAPIYLSETERSLKDSVTGLFKVANSVFLLCKCMRNSIMKSVFEERPLPHISNDASTSGQPKDDQEMGYNAMPKGGGVSNKSAFSCFPQGIDLNLGRVVLAEMVGTFILMFSVCGIIACTQLIRGELGLLEYATTAGLTVVVVIFSIGHISCAHVNPAVTLAFATFGHFPWSKVPFYILAQTLGSVLATCIGQSVYGLKSEILTTRPLHGCSSAFWVELIATFIIMFLAASLTDQYHSIGHLSGFVVGISITLAVLITGPVSGGSMNPARSLGPAIISGKFKDLWIYVTAPVIGAVAGALLYQGLRLQPRSCCPAS</sequence>
<dbReference type="InterPro" id="IPR000425">
    <property type="entry name" value="MIP"/>
</dbReference>
<evidence type="ECO:0000256" key="6">
    <source>
        <dbReference type="RuleBase" id="RU000477"/>
    </source>
</evidence>
<keyword evidence="4" id="KW-1133">Transmembrane helix</keyword>
<dbReference type="SUPFAM" id="SSF81338">
    <property type="entry name" value="Aquaporin-like"/>
    <property type="match status" value="1"/>
</dbReference>
<keyword evidence="3 6" id="KW-0812">Transmembrane</keyword>
<keyword evidence="2 6" id="KW-0813">Transport</keyword>
<protein>
    <submittedName>
        <fullName evidence="8">Probable aquaporin NIP7-1 isoform X1</fullName>
    </submittedName>
</protein>
<gene>
    <name evidence="8" type="primary">LOC109010480</name>
</gene>
<dbReference type="InterPro" id="IPR022357">
    <property type="entry name" value="MIP_CS"/>
</dbReference>
<keyword evidence="5" id="KW-0472">Membrane</keyword>
<dbReference type="AlphaFoldDB" id="A0A2I4GSK9"/>
<dbReference type="Gene3D" id="1.20.1080.10">
    <property type="entry name" value="Glycerol uptake facilitator protein"/>
    <property type="match status" value="1"/>
</dbReference>
<dbReference type="Pfam" id="PF00230">
    <property type="entry name" value="MIP"/>
    <property type="match status" value="1"/>
</dbReference>
<dbReference type="PRINTS" id="PR00783">
    <property type="entry name" value="MINTRINSICP"/>
</dbReference>
<comment type="subcellular location">
    <subcellularLocation>
        <location evidence="1">Membrane</location>
        <topology evidence="1">Multi-pass membrane protein</topology>
    </subcellularLocation>
</comment>
<evidence type="ECO:0000256" key="1">
    <source>
        <dbReference type="ARBA" id="ARBA00004141"/>
    </source>
</evidence>
<name>A0A2I4GSK9_JUGRE</name>
<evidence type="ECO:0000256" key="4">
    <source>
        <dbReference type="ARBA" id="ARBA00022989"/>
    </source>
</evidence>
<evidence type="ECO:0000256" key="3">
    <source>
        <dbReference type="ARBA" id="ARBA00022692"/>
    </source>
</evidence>
<reference evidence="8" key="1">
    <citation type="submission" date="2025-08" db="UniProtKB">
        <authorList>
            <consortium name="RefSeq"/>
        </authorList>
    </citation>
    <scope>IDENTIFICATION</scope>
    <source>
        <tissue evidence="8">Leaves</tissue>
    </source>
</reference>
<keyword evidence="7" id="KW-1185">Reference proteome</keyword>
<comment type="similarity">
    <text evidence="6">Belongs to the MIP/aquaporin (TC 1.A.8) family.</text>
</comment>
<dbReference type="FunCoup" id="A0A2I4GSK9">
    <property type="interactions" value="40"/>
</dbReference>
<dbReference type="OrthoDB" id="3222at2759"/>
<evidence type="ECO:0000313" key="8">
    <source>
        <dbReference type="RefSeq" id="XP_018846880.1"/>
    </source>
</evidence>
<dbReference type="Gramene" id="Jr07_20260_p1">
    <property type="protein sequence ID" value="cds.Jr07_20260_p1"/>
    <property type="gene ID" value="Jr07_20260"/>
</dbReference>
<dbReference type="PROSITE" id="PS00221">
    <property type="entry name" value="MIP"/>
    <property type="match status" value="1"/>
</dbReference>